<dbReference type="PANTHER" id="PTHR31528">
    <property type="entry name" value="4-AMINO-5-HYDROXYMETHYL-2-METHYLPYRIMIDINE PHOSPHATE SYNTHASE THI11-RELATED"/>
    <property type="match status" value="1"/>
</dbReference>
<dbReference type="Gene3D" id="3.40.190.10">
    <property type="entry name" value="Periplasmic binding protein-like II"/>
    <property type="match status" value="2"/>
</dbReference>
<dbReference type="Proteomes" id="UP001597322">
    <property type="component" value="Unassembled WGS sequence"/>
</dbReference>
<keyword evidence="1" id="KW-0732">Signal</keyword>
<feature type="chain" id="PRO_5047030394" evidence="1">
    <location>
        <begin position="24"/>
        <end position="314"/>
    </location>
</feature>
<dbReference type="RefSeq" id="WP_377397728.1">
    <property type="nucleotide sequence ID" value="NZ_JBHUEQ010000006.1"/>
</dbReference>
<feature type="domain" description="SsuA/THI5-like" evidence="2">
    <location>
        <begin position="36"/>
        <end position="248"/>
    </location>
</feature>
<evidence type="ECO:0000313" key="4">
    <source>
        <dbReference type="Proteomes" id="UP001597322"/>
    </source>
</evidence>
<protein>
    <submittedName>
        <fullName evidence="3">ABC transporter substrate-binding protein</fullName>
    </submittedName>
</protein>
<evidence type="ECO:0000259" key="2">
    <source>
        <dbReference type="Pfam" id="PF09084"/>
    </source>
</evidence>
<dbReference type="InterPro" id="IPR027939">
    <property type="entry name" value="NMT1/THI5"/>
</dbReference>
<comment type="caution">
    <text evidence="3">The sequence shown here is derived from an EMBL/GenBank/DDBJ whole genome shotgun (WGS) entry which is preliminary data.</text>
</comment>
<reference evidence="4" key="1">
    <citation type="journal article" date="2019" name="Int. J. Syst. Evol. Microbiol.">
        <title>The Global Catalogue of Microorganisms (GCM) 10K type strain sequencing project: providing services to taxonomists for standard genome sequencing and annotation.</title>
        <authorList>
            <consortium name="The Broad Institute Genomics Platform"/>
            <consortium name="The Broad Institute Genome Sequencing Center for Infectious Disease"/>
            <person name="Wu L."/>
            <person name="Ma J."/>
        </authorList>
    </citation>
    <scope>NUCLEOTIDE SEQUENCE [LARGE SCALE GENOMIC DNA]</scope>
    <source>
        <strain evidence="4">CG52</strain>
    </source>
</reference>
<evidence type="ECO:0000256" key="1">
    <source>
        <dbReference type="SAM" id="SignalP"/>
    </source>
</evidence>
<proteinExistence type="predicted"/>
<dbReference type="InterPro" id="IPR015168">
    <property type="entry name" value="SsuA/THI5"/>
</dbReference>
<keyword evidence="4" id="KW-1185">Reference proteome</keyword>
<dbReference type="PANTHER" id="PTHR31528:SF3">
    <property type="entry name" value="THIAMINE BIOSYNTHESIS PROTEIN HI_0357-RELATED"/>
    <property type="match status" value="1"/>
</dbReference>
<dbReference type="EMBL" id="JBHUEQ010000006">
    <property type="protein sequence ID" value="MFD1744971.1"/>
    <property type="molecule type" value="Genomic_DNA"/>
</dbReference>
<organism evidence="3 4">
    <name type="scientific">Rhizobium helianthi</name>
    <dbReference type="NCBI Taxonomy" id="1132695"/>
    <lineage>
        <taxon>Bacteria</taxon>
        <taxon>Pseudomonadati</taxon>
        <taxon>Pseudomonadota</taxon>
        <taxon>Alphaproteobacteria</taxon>
        <taxon>Hyphomicrobiales</taxon>
        <taxon>Rhizobiaceae</taxon>
        <taxon>Rhizobium/Agrobacterium group</taxon>
        <taxon>Rhizobium</taxon>
    </lineage>
</organism>
<dbReference type="SUPFAM" id="SSF53850">
    <property type="entry name" value="Periplasmic binding protein-like II"/>
    <property type="match status" value="1"/>
</dbReference>
<accession>A0ABW4M3F6</accession>
<dbReference type="Pfam" id="PF09084">
    <property type="entry name" value="NMT1"/>
    <property type="match status" value="1"/>
</dbReference>
<sequence length="314" mass="34643">MKARFLALLSAIFFLFNSGSSLAADRLNVLLEWFVNPDHAPLVVAQQKGYFSEAGLEVTLIPPSDPSAVPRLVATGQADVGIHYQPNLYLDHAAGLQLVRFGTLVETPLNTVTVLADGPIKSLKDLKGKKIGFSVSGFEDAMLKRMLEREGISLSDVELVNVNFSLSPSLIAGKVDATIGGFRNFEMTQLRLEGQEGRAFFPEEHGVPIYDELVFVTRKDLVSDSRLPRFLRAVEKASVYLTNHPEEALQLFLKAYPDLDNELNRKAFTDTLPRFAKRPAALDTARYQRFGSFMADSGLVAKAPEVSELAVELK</sequence>
<feature type="signal peptide" evidence="1">
    <location>
        <begin position="1"/>
        <end position="23"/>
    </location>
</feature>
<evidence type="ECO:0000313" key="3">
    <source>
        <dbReference type="EMBL" id="MFD1744971.1"/>
    </source>
</evidence>
<name>A0ABW4M3F6_9HYPH</name>
<gene>
    <name evidence="3" type="ORF">ACFSE1_05790</name>
</gene>